<comment type="caution">
    <text evidence="1">The sequence shown here is derived from an EMBL/GenBank/DDBJ whole genome shotgun (WGS) entry which is preliminary data.</text>
</comment>
<proteinExistence type="predicted"/>
<accession>A0A0F9H996</accession>
<feature type="non-terminal residue" evidence="1">
    <location>
        <position position="1"/>
    </location>
</feature>
<gene>
    <name evidence="1" type="ORF">LCGC14_2027000</name>
</gene>
<dbReference type="AlphaFoldDB" id="A0A0F9H996"/>
<protein>
    <submittedName>
        <fullName evidence="1">Uncharacterized protein</fullName>
    </submittedName>
</protein>
<evidence type="ECO:0000313" key="1">
    <source>
        <dbReference type="EMBL" id="KKL78225.1"/>
    </source>
</evidence>
<name>A0A0F9H996_9ZZZZ</name>
<organism evidence="1">
    <name type="scientific">marine sediment metagenome</name>
    <dbReference type="NCBI Taxonomy" id="412755"/>
    <lineage>
        <taxon>unclassified sequences</taxon>
        <taxon>metagenomes</taxon>
        <taxon>ecological metagenomes</taxon>
    </lineage>
</organism>
<reference evidence="1" key="1">
    <citation type="journal article" date="2015" name="Nature">
        <title>Complex archaea that bridge the gap between prokaryotes and eukaryotes.</title>
        <authorList>
            <person name="Spang A."/>
            <person name="Saw J.H."/>
            <person name="Jorgensen S.L."/>
            <person name="Zaremba-Niedzwiedzka K."/>
            <person name="Martijn J."/>
            <person name="Lind A.E."/>
            <person name="van Eijk R."/>
            <person name="Schleper C."/>
            <person name="Guy L."/>
            <person name="Ettema T.J."/>
        </authorList>
    </citation>
    <scope>NUCLEOTIDE SEQUENCE</scope>
</reference>
<dbReference type="EMBL" id="LAZR01023525">
    <property type="protein sequence ID" value="KKL78225.1"/>
    <property type="molecule type" value="Genomic_DNA"/>
</dbReference>
<sequence length="113" mass="11745">VDTTTSLPAEHATAQSGLDLLNGTFLNCEVNTANFAGSTTTFACILTDLSAGAVTQASNDLEGLQIVVTSGAQIREARFINDTTWDGANSELQMTLSRALPATLADAVTAIIR</sequence>